<gene>
    <name evidence="1" type="ORF">DFR60_104112</name>
</gene>
<dbReference type="EMBL" id="QJKD01000004">
    <property type="protein sequence ID" value="PXX54287.1"/>
    <property type="molecule type" value="Genomic_DNA"/>
</dbReference>
<protein>
    <submittedName>
        <fullName evidence="1">Uncharacterized protein</fullName>
    </submittedName>
</protein>
<name>A0A2V3Y9V8_9FIRM</name>
<comment type="caution">
    <text evidence="1">The sequence shown here is derived from an EMBL/GenBank/DDBJ whole genome shotgun (WGS) entry which is preliminary data.</text>
</comment>
<dbReference type="GeneID" id="86061138"/>
<dbReference type="AlphaFoldDB" id="A0A2V3Y9V8"/>
<organism evidence="1 2">
    <name type="scientific">Hungatella effluvii</name>
    <dbReference type="NCBI Taxonomy" id="1096246"/>
    <lineage>
        <taxon>Bacteria</taxon>
        <taxon>Bacillati</taxon>
        <taxon>Bacillota</taxon>
        <taxon>Clostridia</taxon>
        <taxon>Lachnospirales</taxon>
        <taxon>Lachnospiraceae</taxon>
        <taxon>Hungatella</taxon>
    </lineage>
</organism>
<accession>A0A2V3Y9V8</accession>
<reference evidence="1 2" key="1">
    <citation type="submission" date="2018-05" db="EMBL/GenBank/DDBJ databases">
        <title>Genomic Encyclopedia of Type Strains, Phase IV (KMG-IV): sequencing the most valuable type-strain genomes for metagenomic binning, comparative biology and taxonomic classification.</title>
        <authorList>
            <person name="Goeker M."/>
        </authorList>
    </citation>
    <scope>NUCLEOTIDE SEQUENCE [LARGE SCALE GENOMIC DNA]</scope>
    <source>
        <strain evidence="1 2">DSM 24995</strain>
    </source>
</reference>
<keyword evidence="2" id="KW-1185">Reference proteome</keyword>
<dbReference type="RefSeq" id="WP_110322629.1">
    <property type="nucleotide sequence ID" value="NZ_QJKD01000004.1"/>
</dbReference>
<dbReference type="Pfam" id="PF18941">
    <property type="entry name" value="DUF5688"/>
    <property type="match status" value="1"/>
</dbReference>
<dbReference type="Proteomes" id="UP000248057">
    <property type="component" value="Unassembled WGS sequence"/>
</dbReference>
<evidence type="ECO:0000313" key="1">
    <source>
        <dbReference type="EMBL" id="PXX54287.1"/>
    </source>
</evidence>
<dbReference type="InterPro" id="IPR043743">
    <property type="entry name" value="DUF5688"/>
</dbReference>
<proteinExistence type="predicted"/>
<evidence type="ECO:0000313" key="2">
    <source>
        <dbReference type="Proteomes" id="UP000248057"/>
    </source>
</evidence>
<sequence>MNIKEFTDRMKAAISDALNREVQIVNPLKTNGIRPYGLAVKEPDSNTSPTIYLEPFFERYLDTDDWAQAVKDVLAFYENNVLTDSVDMKWFRDFSQIQKKLYYRLINYEANQELLAQVPHTRFLDLAKVYYADCRIAEDMPGSFLVRYEHIRLWGIDENELRETAEENTPGLYPAHIKNMFPVFTPDIPPEALEVPEDFFIPMYTLSNVEAENGAAAMCYKGVLDDFARKIEDDLVILPSSVHETILLPMHKNDDTDRLRDMVYDINRTILDRSEFLSDNVYIFNRESKQLAIA</sequence>